<dbReference type="SUPFAM" id="SSF81271">
    <property type="entry name" value="TGS-like"/>
    <property type="match status" value="1"/>
</dbReference>
<proteinExistence type="inferred from homology"/>
<dbReference type="PROSITE" id="PS51671">
    <property type="entry name" value="ACT"/>
    <property type="match status" value="1"/>
</dbReference>
<dbReference type="CDD" id="cd01668">
    <property type="entry name" value="TGS_RSH"/>
    <property type="match status" value="1"/>
</dbReference>
<dbReference type="Pfam" id="PF04607">
    <property type="entry name" value="RelA_SpoT"/>
    <property type="match status" value="1"/>
</dbReference>
<evidence type="ECO:0000256" key="2">
    <source>
        <dbReference type="ARBA" id="ARBA00029754"/>
    </source>
</evidence>
<dbReference type="InterPro" id="IPR004095">
    <property type="entry name" value="TGS"/>
</dbReference>
<dbReference type="Gene3D" id="3.10.20.30">
    <property type="match status" value="1"/>
</dbReference>
<name>A0ABU1D3M0_9BURK</name>
<evidence type="ECO:0000256" key="4">
    <source>
        <dbReference type="ARBA" id="ARBA00033308"/>
    </source>
</evidence>
<dbReference type="CDD" id="cd05399">
    <property type="entry name" value="NT_Rel-Spo_like"/>
    <property type="match status" value="1"/>
</dbReference>
<sequence>MVNRSEPVSEFVPFDDAWRERAEKGLDSEGRTLLRDAVRWAEEGLADRRTDTGEPLAVHAAGSALILADIGADAQARAAAVLTMVPAKKDAGAHADLEQVRKVFGPAVATLVQGARSLLRLGTIAGTAAPEGGPQGQDQKEMRRKMLLAMAADLRIVVMRLASRLQTLRWHAAEKVPYPVELARETMELYTPLANRLGIWQLKWQMEDLAFRFTDPDTYRTIARQLEEKRVEREALIDAAVKRLYKVLAEAHIQAKVYGRPKHIYSIWNKMRIKRLQFHQLYDLRALRVIVPDERSCYAVLALVHSIWTPLADEFDDYISRPKPNGYRSLHTVVTDEQGRSFEIQIRTEEMHHFAEYGMAAHWLYKESGARGGQAAATSGYDQKLAWMRQLLSWDGAAPADDAGLAPAAADDRIYVMTPQARVIELPAGATPVDFAYHLHTDLGHRCRGARVDGQMVPLSTALHTGQIVEIIAAKSGGPSRDWLNPQLGFLASPRARAKVRAWFNAVELQQRISHGQTLVEKELQRLGKTAVSMEQLAQQLGFARADDLYVAVSKEEFSLRQIDYLLSGQKARDEQEQDDAGRLTLRTPASTAATGKSGVLVVGVDSLMTQLARCCRPVPPDAISGFVTRGRGVSIHRSDCPSYAALARRQPERLIDVTWGDTGNTMYPVDIAIHAQERPNLLRDLSEVFAKLRINVISINTQSRRSLTHMVFTIEVRSGEQTTRALTALNELAGVEASRA</sequence>
<dbReference type="EMBL" id="JAUZQE010000005">
    <property type="protein sequence ID" value="MDR4125026.1"/>
    <property type="molecule type" value="Genomic_DNA"/>
</dbReference>
<dbReference type="Pfam" id="PF13291">
    <property type="entry name" value="ACT_4"/>
    <property type="match status" value="1"/>
</dbReference>
<dbReference type="PANTHER" id="PTHR21262:SF31">
    <property type="entry name" value="GTP PYROPHOSPHOKINASE"/>
    <property type="match status" value="1"/>
</dbReference>
<dbReference type="GO" id="GO:0008728">
    <property type="term" value="F:GTP diphosphokinase activity"/>
    <property type="evidence" value="ECO:0007669"/>
    <property type="project" value="UniProtKB-EC"/>
</dbReference>
<dbReference type="CDD" id="cd04876">
    <property type="entry name" value="ACT_RelA-SpoT"/>
    <property type="match status" value="1"/>
</dbReference>
<dbReference type="Pfam" id="PF02824">
    <property type="entry name" value="TGS"/>
    <property type="match status" value="1"/>
</dbReference>
<dbReference type="Gene3D" id="1.10.3210.10">
    <property type="entry name" value="Hypothetical protein af1432"/>
    <property type="match status" value="1"/>
</dbReference>
<dbReference type="Pfam" id="PF13328">
    <property type="entry name" value="HD_4"/>
    <property type="match status" value="1"/>
</dbReference>
<dbReference type="SUPFAM" id="SSF81301">
    <property type="entry name" value="Nucleotidyltransferase"/>
    <property type="match status" value="1"/>
</dbReference>
<evidence type="ECO:0000313" key="8">
    <source>
        <dbReference type="EMBL" id="MDR4125026.1"/>
    </source>
</evidence>
<comment type="caution">
    <text evidence="8">The sequence shown here is derived from an EMBL/GenBank/DDBJ whole genome shotgun (WGS) entry which is preliminary data.</text>
</comment>
<evidence type="ECO:0000313" key="9">
    <source>
        <dbReference type="Proteomes" id="UP001232156"/>
    </source>
</evidence>
<comment type="function">
    <text evidence="5">In eubacteria ppGpp (guanosine 3'-diphosphate 5'-diphosphate) is a mediator of the stringent response that coordinates a variety of cellular activities in response to changes in nutritional abundance.</text>
</comment>
<dbReference type="RefSeq" id="WP_165277576.1">
    <property type="nucleotide sequence ID" value="NZ_JAUZQE010000005.1"/>
</dbReference>
<evidence type="ECO:0000256" key="3">
    <source>
        <dbReference type="ARBA" id="ARBA00032407"/>
    </source>
</evidence>
<gene>
    <name evidence="8" type="ORF">Q8947_03380</name>
</gene>
<dbReference type="SUPFAM" id="SSF109604">
    <property type="entry name" value="HD-domain/PDEase-like"/>
    <property type="match status" value="1"/>
</dbReference>
<accession>A0ABU1D3M0</accession>
<dbReference type="InterPro" id="IPR033655">
    <property type="entry name" value="TGS_RelA/SpoT"/>
</dbReference>
<protein>
    <recommendedName>
        <fullName evidence="1">GTP pyrophosphokinase</fullName>
    </recommendedName>
    <alternativeName>
        <fullName evidence="3">(p)ppGpp synthase</fullName>
    </alternativeName>
    <alternativeName>
        <fullName evidence="2">ATP:GTP 3'-pyrophosphotransferase</fullName>
    </alternativeName>
    <alternativeName>
        <fullName evidence="4">ppGpp synthase I</fullName>
    </alternativeName>
</protein>
<evidence type="ECO:0000256" key="1">
    <source>
        <dbReference type="ARBA" id="ARBA00019852"/>
    </source>
</evidence>
<evidence type="ECO:0000259" key="7">
    <source>
        <dbReference type="PROSITE" id="PS51880"/>
    </source>
</evidence>
<dbReference type="InterPro" id="IPR043519">
    <property type="entry name" value="NT_sf"/>
</dbReference>
<dbReference type="NCBIfam" id="TIGR00691">
    <property type="entry name" value="spoT_relA"/>
    <property type="match status" value="1"/>
</dbReference>
<comment type="similarity">
    <text evidence="5">Belongs to the relA/spoT family.</text>
</comment>
<evidence type="ECO:0000256" key="5">
    <source>
        <dbReference type="RuleBase" id="RU003847"/>
    </source>
</evidence>
<dbReference type="PANTHER" id="PTHR21262">
    <property type="entry name" value="GUANOSINE-3',5'-BIS DIPHOSPHATE 3'-PYROPHOSPHOHYDROLASE"/>
    <property type="match status" value="1"/>
</dbReference>
<organism evidence="8 9">
    <name type="scientific">Yanghanlia caeni</name>
    <dbReference type="NCBI Taxonomy" id="3064283"/>
    <lineage>
        <taxon>Bacteria</taxon>
        <taxon>Pseudomonadati</taxon>
        <taxon>Pseudomonadota</taxon>
        <taxon>Betaproteobacteria</taxon>
        <taxon>Burkholderiales</taxon>
        <taxon>Alcaligenaceae</taxon>
        <taxon>Yanghanlia</taxon>
    </lineage>
</organism>
<feature type="domain" description="ACT" evidence="6">
    <location>
        <begin position="671"/>
        <end position="741"/>
    </location>
</feature>
<dbReference type="InterPro" id="IPR002912">
    <property type="entry name" value="ACT_dom"/>
</dbReference>
<dbReference type="SUPFAM" id="SSF55021">
    <property type="entry name" value="ACT-like"/>
    <property type="match status" value="1"/>
</dbReference>
<keyword evidence="8" id="KW-0808">Transferase</keyword>
<feature type="domain" description="TGS" evidence="7">
    <location>
        <begin position="412"/>
        <end position="473"/>
    </location>
</feature>
<dbReference type="InterPro" id="IPR012676">
    <property type="entry name" value="TGS-like"/>
</dbReference>
<dbReference type="InterPro" id="IPR012675">
    <property type="entry name" value="Beta-grasp_dom_sf"/>
</dbReference>
<dbReference type="Gene3D" id="3.30.460.10">
    <property type="entry name" value="Beta Polymerase, domain 2"/>
    <property type="match status" value="1"/>
</dbReference>
<dbReference type="InterPro" id="IPR007685">
    <property type="entry name" value="RelA_SpoT"/>
</dbReference>
<dbReference type="PROSITE" id="PS51880">
    <property type="entry name" value="TGS"/>
    <property type="match status" value="1"/>
</dbReference>
<dbReference type="Gene3D" id="3.30.70.260">
    <property type="match status" value="1"/>
</dbReference>
<dbReference type="InterPro" id="IPR004811">
    <property type="entry name" value="RelA/Spo_fam"/>
</dbReference>
<dbReference type="InterPro" id="IPR045865">
    <property type="entry name" value="ACT-like_dom_sf"/>
</dbReference>
<dbReference type="Proteomes" id="UP001232156">
    <property type="component" value="Unassembled WGS sequence"/>
</dbReference>
<dbReference type="SMART" id="SM00954">
    <property type="entry name" value="RelA_SpoT"/>
    <property type="match status" value="1"/>
</dbReference>
<keyword evidence="9" id="KW-1185">Reference proteome</keyword>
<reference evidence="8 9" key="1">
    <citation type="submission" date="2023-08" db="EMBL/GenBank/DDBJ databases">
        <title>Alcaligenaceae gen. nov., a novel taxon isolated from the sludge of Yixing Pesticide Factory.</title>
        <authorList>
            <person name="Ruan L."/>
        </authorList>
    </citation>
    <scope>NUCLEOTIDE SEQUENCE [LARGE SCALE GENOMIC DNA]</scope>
    <source>
        <strain evidence="8 9">LG-2</strain>
    </source>
</reference>
<evidence type="ECO:0000259" key="6">
    <source>
        <dbReference type="PROSITE" id="PS51671"/>
    </source>
</evidence>